<accession>A0A7W5UK63</accession>
<evidence type="ECO:0000256" key="1">
    <source>
        <dbReference type="SAM" id="MobiDB-lite"/>
    </source>
</evidence>
<dbReference type="RefSeq" id="WP_183696477.1">
    <property type="nucleotide sequence ID" value="NZ_JACICA010000005.1"/>
</dbReference>
<sequence>MKKCEYIKKMYVKPVSTVVAFCDETTFLASSPAVQPGGGNGGNVTIKPLEEDDEDTDLTGTRKFSENNLWE</sequence>
<comment type="caution">
    <text evidence="2">The sequence shown here is derived from an EMBL/GenBank/DDBJ whole genome shotgun (WGS) entry which is preliminary data.</text>
</comment>
<evidence type="ECO:0000313" key="3">
    <source>
        <dbReference type="Proteomes" id="UP000541425"/>
    </source>
</evidence>
<protein>
    <submittedName>
        <fullName evidence="2">Uncharacterized protein</fullName>
    </submittedName>
</protein>
<organism evidence="2 3">
    <name type="scientific">Alloprevotella rava</name>
    <dbReference type="NCBI Taxonomy" id="671218"/>
    <lineage>
        <taxon>Bacteria</taxon>
        <taxon>Pseudomonadati</taxon>
        <taxon>Bacteroidota</taxon>
        <taxon>Bacteroidia</taxon>
        <taxon>Bacteroidales</taxon>
        <taxon>Prevotellaceae</taxon>
        <taxon>Alloprevotella</taxon>
    </lineage>
</organism>
<dbReference type="Proteomes" id="UP000541425">
    <property type="component" value="Unassembled WGS sequence"/>
</dbReference>
<name>A0A7W5UK63_9BACT</name>
<dbReference type="AlphaFoldDB" id="A0A7W5UK63"/>
<proteinExistence type="predicted"/>
<dbReference type="EMBL" id="JACICA010000005">
    <property type="protein sequence ID" value="MBB3702846.1"/>
    <property type="molecule type" value="Genomic_DNA"/>
</dbReference>
<feature type="region of interest" description="Disordered" evidence="1">
    <location>
        <begin position="32"/>
        <end position="71"/>
    </location>
</feature>
<reference evidence="2 3" key="1">
    <citation type="submission" date="2020-08" db="EMBL/GenBank/DDBJ databases">
        <title>Genomic Encyclopedia of Type Strains, Phase IV (KMG-IV): sequencing the most valuable type-strain genomes for metagenomic binning, comparative biology and taxonomic classification.</title>
        <authorList>
            <person name="Goeker M."/>
        </authorList>
    </citation>
    <scope>NUCLEOTIDE SEQUENCE [LARGE SCALE GENOMIC DNA]</scope>
    <source>
        <strain evidence="2 3">DSM 22548</strain>
    </source>
</reference>
<gene>
    <name evidence="2" type="ORF">FHS60_001315</name>
</gene>
<evidence type="ECO:0000313" key="2">
    <source>
        <dbReference type="EMBL" id="MBB3702846.1"/>
    </source>
</evidence>